<dbReference type="PANTHER" id="PTHR21404">
    <property type="entry name" value="HEN1"/>
    <property type="match status" value="1"/>
</dbReference>
<keyword evidence="8" id="KW-0460">Magnesium</keyword>
<evidence type="ECO:0000256" key="3">
    <source>
        <dbReference type="ARBA" id="ARBA00021330"/>
    </source>
</evidence>
<name>H5TU36_GORO1</name>
<evidence type="ECO:0000313" key="15">
    <source>
        <dbReference type="EMBL" id="GAB36994.1"/>
    </source>
</evidence>
<dbReference type="EMBL" id="BAFB01000251">
    <property type="protein sequence ID" value="GAB36994.1"/>
    <property type="molecule type" value="Genomic_DNA"/>
</dbReference>
<dbReference type="Gene3D" id="3.30.1610.20">
    <property type="entry name" value="Hen1, N-terminal domain"/>
    <property type="match status" value="1"/>
</dbReference>
<sequence length="464" mass="50637">MLLALEIARTAADGGRSLPPATDLGFLLHKHPDRVQRFATTQGEATVFYPVAAADRCRVVLHVDGSGARVDTHTDVDRYVNTIPYAASTRLVVAMGKVFGDAIAGRCPSRAEIVDHAWDMTVSIPAVPVRAELRPEDVFGPLGWSVTARAEPLMPADWGDSDFATLTLSGRFTVRDSLRHIAVALPALAGDKHYFVDDDEVDKLLRLGDGWLAEHPRRDAIVRGYLKHLGGLTTEALSRLGSDRVPPESAEDETRAVEADRRSPDTRRTLADERIATVAEIIRGTQARSVLDVGCGEGRLLAALSADSTVTRLAGVDVSTDELRTAAGRLERRRGIELWQSSLLYTDERCRGFDVVVLMEVIEHIDPGRLPVAVDSVFDTMQPGAVIVTTPNAEYNPVYGLDNGFRHPDHRFEFTRDEFESWCGRVAADYSYEVTLSGIGQVADGVGTPTQSAVFRRIDVGGAR</sequence>
<dbReference type="GO" id="GO:0031047">
    <property type="term" value="P:regulatory ncRNA-mediated gene silencing"/>
    <property type="evidence" value="ECO:0007669"/>
    <property type="project" value="UniProtKB-KW"/>
</dbReference>
<dbReference type="EC" id="2.1.1.386" evidence="11"/>
<dbReference type="SUPFAM" id="SSF53335">
    <property type="entry name" value="S-adenosyl-L-methionine-dependent methyltransferases"/>
    <property type="match status" value="1"/>
</dbReference>
<dbReference type="AlphaFoldDB" id="H5TU36"/>
<dbReference type="Gene3D" id="3.40.50.150">
    <property type="entry name" value="Vaccinia Virus protein VP39"/>
    <property type="match status" value="1"/>
</dbReference>
<dbReference type="Proteomes" id="UP000005038">
    <property type="component" value="Unassembled WGS sequence"/>
</dbReference>
<evidence type="ECO:0000256" key="1">
    <source>
        <dbReference type="ARBA" id="ARBA00001946"/>
    </source>
</evidence>
<evidence type="ECO:0000256" key="11">
    <source>
        <dbReference type="ARBA" id="ARBA00035025"/>
    </source>
</evidence>
<reference evidence="15" key="1">
    <citation type="submission" date="2012-02" db="EMBL/GenBank/DDBJ databases">
        <title>Whole genome shotgun sequence of Gordonia otitidis NBRC 100426.</title>
        <authorList>
            <person name="Yoshida I."/>
            <person name="Hosoyama A."/>
            <person name="Tsuchikane K."/>
            <person name="Katsumata H."/>
            <person name="Yamazaki S."/>
            <person name="Fujita N."/>
        </authorList>
    </citation>
    <scope>NUCLEOTIDE SEQUENCE [LARGE SCALE GENOMIC DNA]</scope>
    <source>
        <strain evidence="15">NBRC 100426</strain>
    </source>
</reference>
<feature type="region of interest" description="Disordered" evidence="13">
    <location>
        <begin position="240"/>
        <end position="267"/>
    </location>
</feature>
<comment type="catalytic activity">
    <reaction evidence="12">
        <text>small RNA 3'-end nucleotide + S-adenosyl-L-methionine = small RNA 3'-end 2'-O-methylnucleotide + S-adenosyl-L-homocysteine + H(+)</text>
        <dbReference type="Rhea" id="RHEA:37887"/>
        <dbReference type="Rhea" id="RHEA-COMP:10415"/>
        <dbReference type="Rhea" id="RHEA-COMP:10416"/>
        <dbReference type="ChEBI" id="CHEBI:15378"/>
        <dbReference type="ChEBI" id="CHEBI:57856"/>
        <dbReference type="ChEBI" id="CHEBI:59789"/>
        <dbReference type="ChEBI" id="CHEBI:74896"/>
        <dbReference type="ChEBI" id="CHEBI:74898"/>
        <dbReference type="EC" id="2.1.1.386"/>
    </reaction>
</comment>
<proteinExistence type="inferred from homology"/>
<evidence type="ECO:0000256" key="13">
    <source>
        <dbReference type="SAM" id="MobiDB-lite"/>
    </source>
</evidence>
<organism evidence="15 16">
    <name type="scientific">Gordonia otitidis (strain DSM 44809 / CCUG 52243 / JCM 12355 / NBRC 100426 / IFM 10032)</name>
    <dbReference type="NCBI Taxonomy" id="1108044"/>
    <lineage>
        <taxon>Bacteria</taxon>
        <taxon>Bacillati</taxon>
        <taxon>Actinomycetota</taxon>
        <taxon>Actinomycetes</taxon>
        <taxon>Mycobacteriales</taxon>
        <taxon>Gordoniaceae</taxon>
        <taxon>Gordonia</taxon>
    </lineage>
</organism>
<dbReference type="GO" id="GO:0003723">
    <property type="term" value="F:RNA binding"/>
    <property type="evidence" value="ECO:0007669"/>
    <property type="project" value="UniProtKB-KW"/>
</dbReference>
<gene>
    <name evidence="15" type="ORF">GOOTI_251_00170</name>
</gene>
<dbReference type="InterPro" id="IPR024026">
    <property type="entry name" value="3'-RNA_MeTfrase_Hen1_bac"/>
</dbReference>
<keyword evidence="9" id="KW-0694">RNA-binding</keyword>
<comment type="caution">
    <text evidence="15">The sequence shown here is derived from an EMBL/GenBank/DDBJ whole genome shotgun (WGS) entry which is preliminary data.</text>
</comment>
<dbReference type="GO" id="GO:0001510">
    <property type="term" value="P:RNA methylation"/>
    <property type="evidence" value="ECO:0007669"/>
    <property type="project" value="InterPro"/>
</dbReference>
<evidence type="ECO:0000256" key="4">
    <source>
        <dbReference type="ARBA" id="ARBA00022603"/>
    </source>
</evidence>
<dbReference type="GO" id="GO:0046872">
    <property type="term" value="F:metal ion binding"/>
    <property type="evidence" value="ECO:0007669"/>
    <property type="project" value="UniProtKB-KW"/>
</dbReference>
<dbReference type="InterPro" id="IPR029063">
    <property type="entry name" value="SAM-dependent_MTases_sf"/>
</dbReference>
<evidence type="ECO:0000256" key="2">
    <source>
        <dbReference type="ARBA" id="ARBA00009026"/>
    </source>
</evidence>
<evidence type="ECO:0000256" key="8">
    <source>
        <dbReference type="ARBA" id="ARBA00022842"/>
    </source>
</evidence>
<dbReference type="Pfam" id="PF13489">
    <property type="entry name" value="Methyltransf_23"/>
    <property type="match status" value="1"/>
</dbReference>
<dbReference type="InterPro" id="IPR038546">
    <property type="entry name" value="Hen1_N_sf"/>
</dbReference>
<dbReference type="OrthoDB" id="626362at2"/>
<feature type="domain" description="Hen1 N-terminal" evidence="14">
    <location>
        <begin position="19"/>
        <end position="240"/>
    </location>
</feature>
<keyword evidence="7" id="KW-0479">Metal-binding</keyword>
<evidence type="ECO:0000256" key="6">
    <source>
        <dbReference type="ARBA" id="ARBA00022691"/>
    </source>
</evidence>
<dbReference type="Pfam" id="PF12623">
    <property type="entry name" value="Hen1_L"/>
    <property type="match status" value="1"/>
</dbReference>
<dbReference type="RefSeq" id="WP_007241151.1">
    <property type="nucleotide sequence ID" value="NZ_BAFB01000251.1"/>
</dbReference>
<feature type="compositionally biased region" description="Basic and acidic residues" evidence="13">
    <location>
        <begin position="241"/>
        <end position="267"/>
    </location>
</feature>
<dbReference type="InterPro" id="IPR024740">
    <property type="entry name" value="Hen1_N"/>
</dbReference>
<evidence type="ECO:0000259" key="14">
    <source>
        <dbReference type="Pfam" id="PF12623"/>
    </source>
</evidence>
<comment type="cofactor">
    <cofactor evidence="1">
        <name>Mg(2+)</name>
        <dbReference type="ChEBI" id="CHEBI:18420"/>
    </cofactor>
</comment>
<evidence type="ECO:0000313" key="16">
    <source>
        <dbReference type="Proteomes" id="UP000005038"/>
    </source>
</evidence>
<comment type="similarity">
    <text evidence="2">Belongs to the methyltransferase superfamily. HEN1 family.</text>
</comment>
<keyword evidence="16" id="KW-1185">Reference proteome</keyword>
<dbReference type="InterPro" id="IPR026610">
    <property type="entry name" value="Hen1"/>
</dbReference>
<dbReference type="STRING" id="1108044.GOOTI_251_00170"/>
<dbReference type="CDD" id="cd02440">
    <property type="entry name" value="AdoMet_MTases"/>
    <property type="match status" value="1"/>
</dbReference>
<keyword evidence="5" id="KW-0808">Transferase</keyword>
<keyword evidence="6" id="KW-0949">S-adenosyl-L-methionine</keyword>
<keyword evidence="4" id="KW-0489">Methyltransferase</keyword>
<dbReference type="GO" id="GO:0090486">
    <property type="term" value="F:small RNA 2'-O-methyltransferase activity"/>
    <property type="evidence" value="ECO:0007669"/>
    <property type="project" value="UniProtKB-EC"/>
</dbReference>
<protein>
    <recommendedName>
        <fullName evidence="3">Small RNA 2'-O-methyltransferase</fullName>
        <ecNumber evidence="11">2.1.1.386</ecNumber>
    </recommendedName>
</protein>
<evidence type="ECO:0000256" key="5">
    <source>
        <dbReference type="ARBA" id="ARBA00022679"/>
    </source>
</evidence>
<evidence type="ECO:0000256" key="10">
    <source>
        <dbReference type="ARBA" id="ARBA00023158"/>
    </source>
</evidence>
<evidence type="ECO:0000256" key="9">
    <source>
        <dbReference type="ARBA" id="ARBA00022884"/>
    </source>
</evidence>
<evidence type="ECO:0000256" key="7">
    <source>
        <dbReference type="ARBA" id="ARBA00022723"/>
    </source>
</evidence>
<dbReference type="NCBIfam" id="TIGR04074">
    <property type="entry name" value="bacter_Hen1"/>
    <property type="match status" value="1"/>
</dbReference>
<keyword evidence="10" id="KW-0943">RNA-mediated gene silencing</keyword>
<accession>H5TU36</accession>
<dbReference type="PANTHER" id="PTHR21404:SF3">
    <property type="entry name" value="SMALL RNA 2'-O-METHYLTRANSFERASE"/>
    <property type="match status" value="1"/>
</dbReference>
<evidence type="ECO:0000256" key="12">
    <source>
        <dbReference type="ARBA" id="ARBA00048418"/>
    </source>
</evidence>